<keyword evidence="2" id="KW-1185">Reference proteome</keyword>
<evidence type="ECO:0000313" key="1">
    <source>
        <dbReference type="EMBL" id="MBA0084935.1"/>
    </source>
</evidence>
<evidence type="ECO:0000313" key="2">
    <source>
        <dbReference type="Proteomes" id="UP000567293"/>
    </source>
</evidence>
<feature type="non-terminal residue" evidence="1">
    <location>
        <position position="1"/>
    </location>
</feature>
<reference evidence="1" key="1">
    <citation type="submission" date="2020-06" db="EMBL/GenBank/DDBJ databases">
        <title>Legume-microbial interactions unlock mineral nutrients during tropical forest succession.</title>
        <authorList>
            <person name="Epihov D.Z."/>
        </authorList>
    </citation>
    <scope>NUCLEOTIDE SEQUENCE [LARGE SCALE GENOMIC DNA]</scope>
    <source>
        <strain evidence="1">Pan2503</strain>
    </source>
</reference>
<comment type="caution">
    <text evidence="1">The sequence shown here is derived from an EMBL/GenBank/DDBJ whole genome shotgun (WGS) entry which is preliminary data.</text>
</comment>
<evidence type="ECO:0008006" key="3">
    <source>
        <dbReference type="Google" id="ProtNLM"/>
    </source>
</evidence>
<gene>
    <name evidence="1" type="ORF">HRJ53_08065</name>
</gene>
<name>A0A7V8NP31_9BACT</name>
<dbReference type="InterPro" id="IPR023614">
    <property type="entry name" value="Porin_dom_sf"/>
</dbReference>
<proteinExistence type="predicted"/>
<dbReference type="Gene3D" id="2.40.160.10">
    <property type="entry name" value="Porin"/>
    <property type="match status" value="1"/>
</dbReference>
<sequence length="516" mass="56615">FLLPPTASAIPAFARLYATSCMTCHIDFPKLNDFGKAFKDAGFQFPKDEEADIKIPPVLLGAEAQKQNFPKSVWPGTIPGIPPIGLRFNSFFQATGSNRNRFDALTAPGGVPQVIPATDFASGLFSIFTAGNLGGNIAFWVDDDISVATQNAAGGLGDGYMKFVNVSRFLKLPKDSLSVRAGQFELDLPITQARSYNLSSYDIYSEANIGAMNPLAPLQQNVSNQLTLADAMKGIELSGGHQYGGYHYSVAVFDQNTVGLDQSANSSPFVPSVAGFGSSAEFKNVYGRLSYRFNLERDPESRHDIQAAGATGPRDHTYLSFGSYYLYGKSLQQFAGANSILRVEEPYYRAGGDFNFNYRRFNMYGVYMYGRDQNLLPVDASGDPIPLPLAADSPLPVNFTRSVPARFNGGFVQADFMVHPWIMAIMRWDAVNSTADRINGLVQANNTPFFGPVHSTRNRFTPGVQFLIHPNIKFAFEYQIRPEQAVVVQADPSTGRLSAVNPFRVNTALFSLEFVY</sequence>
<accession>A0A7V8NP31</accession>
<dbReference type="EMBL" id="JACDQQ010000776">
    <property type="protein sequence ID" value="MBA0084935.1"/>
    <property type="molecule type" value="Genomic_DNA"/>
</dbReference>
<organism evidence="1 2">
    <name type="scientific">Candidatus Acidiferrum panamense</name>
    <dbReference type="NCBI Taxonomy" id="2741543"/>
    <lineage>
        <taxon>Bacteria</taxon>
        <taxon>Pseudomonadati</taxon>
        <taxon>Acidobacteriota</taxon>
        <taxon>Terriglobia</taxon>
        <taxon>Candidatus Acidiferrales</taxon>
        <taxon>Candidatus Acidiferrum</taxon>
    </lineage>
</organism>
<dbReference type="Proteomes" id="UP000567293">
    <property type="component" value="Unassembled WGS sequence"/>
</dbReference>
<dbReference type="AlphaFoldDB" id="A0A7V8NP31"/>
<protein>
    <recommendedName>
        <fullName evidence="3">Cytochrome C</fullName>
    </recommendedName>
</protein>